<sequence length="564" mass="64150">MPVVATSRRNFYNDDPLDAILRPPPDESPQARQLRLAQEEEARRVSLAIDATLKTERLASRKKRIVRLLLLGQSESGKSTTLRQFQRLYTPTAFREERILWRAVIQLNIVRSIRIILDAISAGYRSGSPSSSPYHSPKPKSRVPRSFEYPNGKVGESSTVPLRETSRDEFNIDSDSELSGLRHERFSTLGMPPHLEALKAHLLPLRHIEALLIAKLVPPDEEEATRLMSPNQTVYPPTAAAQTYPPLPHHITHRHRQHSHSTQHSRDQEVFVRANHEWKGALARGGVYNSSMSDDSNRSAGKRPSSLEDIEADEAQQVLRACRDDMLQLWHDENVRDILCGKKIRLEESPGFFLNDLDRVTSLRYVPSDDDVLKARLKTVGVAEYRFTMEVTVGRDYGAEWRIIDVGGTRSQVRPTWMPFFDDADAIIFLAPISGFDQVLVEDRSVNRLEDSVLIWKDVCSNKLLANVDLILFLNKCDILEAKLNAGVRLAKYVRSYGDRENDFNTASKYLRSKFSAIHREYSPSPRKFYAFCTSVTDTSTTTGIIASVRDMVVRRNLKQSKML</sequence>
<dbReference type="GO" id="GO:0005525">
    <property type="term" value="F:GTP binding"/>
    <property type="evidence" value="ECO:0007669"/>
    <property type="project" value="UniProtKB-KW"/>
</dbReference>
<feature type="binding site" evidence="5">
    <location>
        <begin position="373"/>
        <end position="379"/>
    </location>
    <ligand>
        <name>GTP</name>
        <dbReference type="ChEBI" id="CHEBI:37565"/>
    </ligand>
</feature>
<dbReference type="InParanoid" id="A0A0C2T8C6"/>
<gene>
    <name evidence="8" type="ORF">M378DRAFT_199019</name>
</gene>
<dbReference type="GO" id="GO:0005737">
    <property type="term" value="C:cytoplasm"/>
    <property type="evidence" value="ECO:0007669"/>
    <property type="project" value="TreeGrafter"/>
</dbReference>
<dbReference type="GO" id="GO:0031683">
    <property type="term" value="F:G-protein beta/gamma-subunit complex binding"/>
    <property type="evidence" value="ECO:0007669"/>
    <property type="project" value="InterPro"/>
</dbReference>
<feature type="compositionally biased region" description="Low complexity" evidence="7">
    <location>
        <begin position="125"/>
        <end position="135"/>
    </location>
</feature>
<dbReference type="EMBL" id="KN818265">
    <property type="protein sequence ID" value="KIL62879.1"/>
    <property type="molecule type" value="Genomic_DNA"/>
</dbReference>
<dbReference type="STRING" id="946122.A0A0C2T8C6"/>
<dbReference type="InterPro" id="IPR011025">
    <property type="entry name" value="GproteinA_insert"/>
</dbReference>
<accession>A0A0C2T8C6</accession>
<dbReference type="GO" id="GO:0007188">
    <property type="term" value="P:adenylate cyclase-modulating G protein-coupled receptor signaling pathway"/>
    <property type="evidence" value="ECO:0007669"/>
    <property type="project" value="TreeGrafter"/>
</dbReference>
<dbReference type="GO" id="GO:0003924">
    <property type="term" value="F:GTPase activity"/>
    <property type="evidence" value="ECO:0007669"/>
    <property type="project" value="InterPro"/>
</dbReference>
<name>A0A0C2T8C6_AMAMK</name>
<feature type="binding site" evidence="5">
    <location>
        <begin position="475"/>
        <end position="478"/>
    </location>
    <ligand>
        <name>GTP</name>
        <dbReference type="ChEBI" id="CHEBI:37565"/>
    </ligand>
</feature>
<dbReference type="HOGENOM" id="CLU_014184_1_1_1"/>
<feature type="binding site" evidence="6">
    <location>
        <position position="379"/>
    </location>
    <ligand>
        <name>Mg(2+)</name>
        <dbReference type="ChEBI" id="CHEBI:18420"/>
    </ligand>
</feature>
<evidence type="ECO:0000256" key="2">
    <source>
        <dbReference type="ARBA" id="ARBA00022741"/>
    </source>
</evidence>
<keyword evidence="6" id="KW-0460">Magnesium</keyword>
<dbReference type="OrthoDB" id="5817230at2759"/>
<evidence type="ECO:0000256" key="4">
    <source>
        <dbReference type="ARBA" id="ARBA00023224"/>
    </source>
</evidence>
<evidence type="ECO:0000313" key="8">
    <source>
        <dbReference type="EMBL" id="KIL62879.1"/>
    </source>
</evidence>
<evidence type="ECO:0000256" key="3">
    <source>
        <dbReference type="ARBA" id="ARBA00023134"/>
    </source>
</evidence>
<dbReference type="PRINTS" id="PR00318">
    <property type="entry name" value="GPROTEINA"/>
</dbReference>
<dbReference type="GO" id="GO:0001664">
    <property type="term" value="F:G protein-coupled receptor binding"/>
    <property type="evidence" value="ECO:0007669"/>
    <property type="project" value="TreeGrafter"/>
</dbReference>
<keyword evidence="2 5" id="KW-0547">Nucleotide-binding</keyword>
<dbReference type="GO" id="GO:0046872">
    <property type="term" value="F:metal ion binding"/>
    <property type="evidence" value="ECO:0007669"/>
    <property type="project" value="UniProtKB-KW"/>
</dbReference>
<reference evidence="8 9" key="1">
    <citation type="submission" date="2014-04" db="EMBL/GenBank/DDBJ databases">
        <title>Evolutionary Origins and Diversification of the Mycorrhizal Mutualists.</title>
        <authorList>
            <consortium name="DOE Joint Genome Institute"/>
            <consortium name="Mycorrhizal Genomics Consortium"/>
            <person name="Kohler A."/>
            <person name="Kuo A."/>
            <person name="Nagy L.G."/>
            <person name="Floudas D."/>
            <person name="Copeland A."/>
            <person name="Barry K.W."/>
            <person name="Cichocki N."/>
            <person name="Veneault-Fourrey C."/>
            <person name="LaButti K."/>
            <person name="Lindquist E.A."/>
            <person name="Lipzen A."/>
            <person name="Lundell T."/>
            <person name="Morin E."/>
            <person name="Murat C."/>
            <person name="Riley R."/>
            <person name="Ohm R."/>
            <person name="Sun H."/>
            <person name="Tunlid A."/>
            <person name="Henrissat B."/>
            <person name="Grigoriev I.V."/>
            <person name="Hibbett D.S."/>
            <person name="Martin F."/>
        </authorList>
    </citation>
    <scope>NUCLEOTIDE SEQUENCE [LARGE SCALE GENOMIC DNA]</scope>
    <source>
        <strain evidence="8 9">Koide BX008</strain>
    </source>
</reference>
<feature type="region of interest" description="Disordered" evidence="7">
    <location>
        <begin position="289"/>
        <end position="309"/>
    </location>
</feature>
<keyword evidence="3 5" id="KW-0342">GTP-binding</keyword>
<feature type="region of interest" description="Disordered" evidence="7">
    <location>
        <begin position="125"/>
        <end position="169"/>
    </location>
</feature>
<dbReference type="PANTHER" id="PTHR10218:SF360">
    <property type="entry name" value="GUANINE NUCLEOTIDE-BINDING PROTEIN SUBUNIT ALPHA HOMOLOG"/>
    <property type="match status" value="1"/>
</dbReference>
<dbReference type="SUPFAM" id="SSF52540">
    <property type="entry name" value="P-loop containing nucleoside triphosphate hydrolases"/>
    <property type="match status" value="1"/>
</dbReference>
<dbReference type="FunFam" id="3.40.50.300:FF:000692">
    <property type="entry name" value="Guanine nucleotide-binding protein subunit alpha"/>
    <property type="match status" value="1"/>
</dbReference>
<dbReference type="Pfam" id="PF00503">
    <property type="entry name" value="G-alpha"/>
    <property type="match status" value="2"/>
</dbReference>
<evidence type="ECO:0000256" key="7">
    <source>
        <dbReference type="SAM" id="MobiDB-lite"/>
    </source>
</evidence>
<dbReference type="SUPFAM" id="SSF47895">
    <property type="entry name" value="Transducin (alpha subunit), insertion domain"/>
    <property type="match status" value="1"/>
</dbReference>
<evidence type="ECO:0000256" key="5">
    <source>
        <dbReference type="PIRSR" id="PIRSR601019-1"/>
    </source>
</evidence>
<dbReference type="Proteomes" id="UP000054549">
    <property type="component" value="Unassembled WGS sequence"/>
</dbReference>
<dbReference type="PROSITE" id="PS51882">
    <property type="entry name" value="G_ALPHA"/>
    <property type="match status" value="1"/>
</dbReference>
<dbReference type="AlphaFoldDB" id="A0A0C2T8C6"/>
<dbReference type="InterPro" id="IPR001019">
    <property type="entry name" value="Gprotein_alpha_su"/>
</dbReference>
<protein>
    <recommendedName>
        <fullName evidence="10">Guanine nucleotide-binding protein alpha-4 subunit</fullName>
    </recommendedName>
</protein>
<dbReference type="PANTHER" id="PTHR10218">
    <property type="entry name" value="GTP-BINDING PROTEIN ALPHA SUBUNIT"/>
    <property type="match status" value="1"/>
</dbReference>
<dbReference type="SMART" id="SM00275">
    <property type="entry name" value="G_alpha"/>
    <property type="match status" value="1"/>
</dbReference>
<evidence type="ECO:0000256" key="6">
    <source>
        <dbReference type="PIRSR" id="PIRSR601019-2"/>
    </source>
</evidence>
<evidence type="ECO:0000313" key="9">
    <source>
        <dbReference type="Proteomes" id="UP000054549"/>
    </source>
</evidence>
<keyword evidence="4" id="KW-0807">Transducer</keyword>
<proteinExistence type="predicted"/>
<keyword evidence="1 6" id="KW-0479">Metal-binding</keyword>
<dbReference type="InterPro" id="IPR027417">
    <property type="entry name" value="P-loop_NTPase"/>
</dbReference>
<dbReference type="Gene3D" id="3.40.50.300">
    <property type="entry name" value="P-loop containing nucleotide triphosphate hydrolases"/>
    <property type="match status" value="2"/>
</dbReference>
<keyword evidence="9" id="KW-1185">Reference proteome</keyword>
<dbReference type="GO" id="GO:0005834">
    <property type="term" value="C:heterotrimeric G-protein complex"/>
    <property type="evidence" value="ECO:0007669"/>
    <property type="project" value="TreeGrafter"/>
</dbReference>
<organism evidence="8 9">
    <name type="scientific">Amanita muscaria (strain Koide BX008)</name>
    <dbReference type="NCBI Taxonomy" id="946122"/>
    <lineage>
        <taxon>Eukaryota</taxon>
        <taxon>Fungi</taxon>
        <taxon>Dikarya</taxon>
        <taxon>Basidiomycota</taxon>
        <taxon>Agaricomycotina</taxon>
        <taxon>Agaricomycetes</taxon>
        <taxon>Agaricomycetidae</taxon>
        <taxon>Agaricales</taxon>
        <taxon>Pluteineae</taxon>
        <taxon>Amanitaceae</taxon>
        <taxon>Amanita</taxon>
    </lineage>
</organism>
<evidence type="ECO:0008006" key="10">
    <source>
        <dbReference type="Google" id="ProtNLM"/>
    </source>
</evidence>
<evidence type="ECO:0000256" key="1">
    <source>
        <dbReference type="ARBA" id="ARBA00022723"/>
    </source>
</evidence>